<feature type="short sequence motif" description="DGA/G" evidence="4">
    <location>
        <begin position="155"/>
        <end position="157"/>
    </location>
</feature>
<comment type="caution">
    <text evidence="6">The sequence shown here is derived from an EMBL/GenBank/DDBJ whole genome shotgun (WGS) entry which is preliminary data.</text>
</comment>
<dbReference type="GO" id="GO:0016042">
    <property type="term" value="P:lipid catabolic process"/>
    <property type="evidence" value="ECO:0007669"/>
    <property type="project" value="UniProtKB-UniRule"/>
</dbReference>
<dbReference type="InterPro" id="IPR002641">
    <property type="entry name" value="PNPLA_dom"/>
</dbReference>
<feature type="active site" description="Proton acceptor" evidence="4">
    <location>
        <position position="155"/>
    </location>
</feature>
<dbReference type="RefSeq" id="WP_038984357.1">
    <property type="nucleotide sequence ID" value="NZ_JWJO01000001.1"/>
</dbReference>
<feature type="domain" description="PNPLA" evidence="5">
    <location>
        <begin position="9"/>
        <end position="168"/>
    </location>
</feature>
<dbReference type="InterPro" id="IPR050301">
    <property type="entry name" value="NTE"/>
</dbReference>
<dbReference type="PANTHER" id="PTHR14226">
    <property type="entry name" value="NEUROPATHY TARGET ESTERASE/SWISS CHEESE D.MELANOGASTER"/>
    <property type="match status" value="1"/>
</dbReference>
<evidence type="ECO:0000256" key="1">
    <source>
        <dbReference type="ARBA" id="ARBA00022801"/>
    </source>
</evidence>
<sequence length="265" mass="29572">MNAEQKIGLVLSGGGYKGIAHAGVLQFLDEQNIRPDYIAGTSAGSIVSSLYTAGIKPQEILTFFKSVNLFNWQHFTLKKAGLIDVNTFDKYLNKVFGDKTIGELNIPVYINATNIVTGEQQIFKKKTRIVDAVLASSAFPGVFSPYQIGDKIYSDGGILNNFPIDVIKKKCDLIIGVNVNPLQQVQAENFTSIRAVTVRAYELMTTMQNAKGGQLCDWLIEPKELTLYSTFERSRKKMDEIYELGYNTAKESFKEKQDIFKKATP</sequence>
<evidence type="ECO:0000313" key="6">
    <source>
        <dbReference type="EMBL" id="KZE75986.1"/>
    </source>
</evidence>
<dbReference type="EMBL" id="LQNU01000079">
    <property type="protein sequence ID" value="KZE75986.1"/>
    <property type="molecule type" value="Genomic_DNA"/>
</dbReference>
<dbReference type="Proteomes" id="UP000076630">
    <property type="component" value="Unassembled WGS sequence"/>
</dbReference>
<dbReference type="SUPFAM" id="SSF52151">
    <property type="entry name" value="FabD/lysophospholipase-like"/>
    <property type="match status" value="1"/>
</dbReference>
<dbReference type="PANTHER" id="PTHR14226:SF29">
    <property type="entry name" value="NEUROPATHY TARGET ESTERASE SWS"/>
    <property type="match status" value="1"/>
</dbReference>
<dbReference type="Gene3D" id="3.40.1090.10">
    <property type="entry name" value="Cytosolic phospholipase A2 catalytic domain"/>
    <property type="match status" value="2"/>
</dbReference>
<keyword evidence="7" id="KW-1185">Reference proteome</keyword>
<evidence type="ECO:0000256" key="3">
    <source>
        <dbReference type="ARBA" id="ARBA00023098"/>
    </source>
</evidence>
<feature type="short sequence motif" description="GXGXXG" evidence="4">
    <location>
        <begin position="13"/>
        <end position="18"/>
    </location>
</feature>
<keyword evidence="1 4" id="KW-0378">Hydrolase</keyword>
<protein>
    <submittedName>
        <fullName evidence="6">Patatin</fullName>
    </submittedName>
</protein>
<dbReference type="PROSITE" id="PS51635">
    <property type="entry name" value="PNPLA"/>
    <property type="match status" value="1"/>
</dbReference>
<dbReference type="CDD" id="cd07205">
    <property type="entry name" value="Pat_PNPLA6_PNPLA7_NTE1_like"/>
    <property type="match status" value="1"/>
</dbReference>
<evidence type="ECO:0000259" key="5">
    <source>
        <dbReference type="PROSITE" id="PS51635"/>
    </source>
</evidence>
<gene>
    <name evidence="6" type="ORF">AV926_16410</name>
</gene>
<feature type="short sequence motif" description="GXSXG" evidence="4">
    <location>
        <begin position="40"/>
        <end position="44"/>
    </location>
</feature>
<feature type="active site" description="Nucleophile" evidence="4">
    <location>
        <position position="42"/>
    </location>
</feature>
<reference evidence="6 7" key="1">
    <citation type="submission" date="2016-01" db="EMBL/GenBank/DDBJ databases">
        <title>Whole genome sequencing of Myroides marinus L41.</title>
        <authorList>
            <person name="Hong K.W."/>
        </authorList>
    </citation>
    <scope>NUCLEOTIDE SEQUENCE [LARGE SCALE GENOMIC DNA]</scope>
    <source>
        <strain evidence="6 7">L41</strain>
    </source>
</reference>
<organism evidence="6 7">
    <name type="scientific">Myroides marinus</name>
    <dbReference type="NCBI Taxonomy" id="703342"/>
    <lineage>
        <taxon>Bacteria</taxon>
        <taxon>Pseudomonadati</taxon>
        <taxon>Bacteroidota</taxon>
        <taxon>Flavobacteriia</taxon>
        <taxon>Flavobacteriales</taxon>
        <taxon>Flavobacteriaceae</taxon>
        <taxon>Myroides</taxon>
    </lineage>
</organism>
<dbReference type="AlphaFoldDB" id="A0A163W7S2"/>
<dbReference type="OrthoDB" id="9770965at2"/>
<proteinExistence type="predicted"/>
<dbReference type="GO" id="GO:0016787">
    <property type="term" value="F:hydrolase activity"/>
    <property type="evidence" value="ECO:0007669"/>
    <property type="project" value="UniProtKB-UniRule"/>
</dbReference>
<evidence type="ECO:0000313" key="7">
    <source>
        <dbReference type="Proteomes" id="UP000076630"/>
    </source>
</evidence>
<evidence type="ECO:0000256" key="2">
    <source>
        <dbReference type="ARBA" id="ARBA00022963"/>
    </source>
</evidence>
<dbReference type="InterPro" id="IPR016035">
    <property type="entry name" value="Acyl_Trfase/lysoPLipase"/>
</dbReference>
<keyword evidence="3 4" id="KW-0443">Lipid metabolism</keyword>
<evidence type="ECO:0000256" key="4">
    <source>
        <dbReference type="PROSITE-ProRule" id="PRU01161"/>
    </source>
</evidence>
<keyword evidence="2 4" id="KW-0442">Lipid degradation</keyword>
<accession>A0A163W7S2</accession>
<dbReference type="Pfam" id="PF01734">
    <property type="entry name" value="Patatin"/>
    <property type="match status" value="1"/>
</dbReference>
<name>A0A163W7S2_9FLAO</name>